<protein>
    <submittedName>
        <fullName evidence="3">Uncharacterized protein</fullName>
    </submittedName>
</protein>
<feature type="transmembrane region" description="Helical" evidence="2">
    <location>
        <begin position="12"/>
        <end position="32"/>
    </location>
</feature>
<dbReference type="GeneID" id="25285732"/>
<keyword evidence="2" id="KW-1133">Transmembrane helix</keyword>
<dbReference type="EMBL" id="AMGV01000015">
    <property type="protein sequence ID" value="KEF52923.1"/>
    <property type="molecule type" value="Genomic_DNA"/>
</dbReference>
<evidence type="ECO:0000256" key="1">
    <source>
        <dbReference type="SAM" id="MobiDB-lite"/>
    </source>
</evidence>
<dbReference type="VEuPathDB" id="FungiDB:A1O9_10829"/>
<name>A0A072P0X0_9EURO</name>
<dbReference type="STRING" id="1182545.A0A072P0X0"/>
<organism evidence="3 4">
    <name type="scientific">Exophiala aquamarina CBS 119918</name>
    <dbReference type="NCBI Taxonomy" id="1182545"/>
    <lineage>
        <taxon>Eukaryota</taxon>
        <taxon>Fungi</taxon>
        <taxon>Dikarya</taxon>
        <taxon>Ascomycota</taxon>
        <taxon>Pezizomycotina</taxon>
        <taxon>Eurotiomycetes</taxon>
        <taxon>Chaetothyriomycetidae</taxon>
        <taxon>Chaetothyriales</taxon>
        <taxon>Herpotrichiellaceae</taxon>
        <taxon>Exophiala</taxon>
    </lineage>
</organism>
<proteinExistence type="predicted"/>
<feature type="region of interest" description="Disordered" evidence="1">
    <location>
        <begin position="110"/>
        <end position="131"/>
    </location>
</feature>
<evidence type="ECO:0000313" key="4">
    <source>
        <dbReference type="Proteomes" id="UP000027920"/>
    </source>
</evidence>
<keyword evidence="2" id="KW-0472">Membrane</keyword>
<evidence type="ECO:0000256" key="2">
    <source>
        <dbReference type="SAM" id="Phobius"/>
    </source>
</evidence>
<comment type="caution">
    <text evidence="3">The sequence shown here is derived from an EMBL/GenBank/DDBJ whole genome shotgun (WGS) entry which is preliminary data.</text>
</comment>
<keyword evidence="4" id="KW-1185">Reference proteome</keyword>
<dbReference type="OrthoDB" id="5367275at2759"/>
<accession>A0A072P0X0</accession>
<keyword evidence="2" id="KW-0812">Transmembrane</keyword>
<evidence type="ECO:0000313" key="3">
    <source>
        <dbReference type="EMBL" id="KEF52923.1"/>
    </source>
</evidence>
<dbReference type="Proteomes" id="UP000027920">
    <property type="component" value="Unassembled WGS sequence"/>
</dbReference>
<dbReference type="HOGENOM" id="CLU_785316_0_0_1"/>
<sequence length="373" mass="41802">MVLLTSSAVSVVISSGVVCTFTFLLFLSGYVLQQQTVRSLQEAIRQPAERKPVPTLPAKFRHQENETVEAVIGESQDGSGRPLAIDEPLSQRPRHESGFIQVPVDMTRGEQALGNEPPGGQGQADAQQRFQSSDERLYEHLAYMFALLQPSDLCSALLFAEEHRKLSSLAVKPSVVLLYPSTWESSSRHQHTSVLKFMRDIQEQYSLIYHPVQISDSWEVNAQLLGELQWTRWGYDRALFLRSPGMATDVRALDEALASSILRKSWAPLSATSGNNPDVLLYTPKGLQIPRKEMRKLVASAVASDAYEDQVYAESRVEKSAYVLLDEELLLHNQDEDDWTRLILNKFSRGRRAVCAGSGILEDMKESDTHTNL</sequence>
<dbReference type="AlphaFoldDB" id="A0A072P0X0"/>
<gene>
    <name evidence="3" type="ORF">A1O9_10829</name>
</gene>
<dbReference type="RefSeq" id="XP_013255513.1">
    <property type="nucleotide sequence ID" value="XM_013400059.1"/>
</dbReference>
<reference evidence="3 4" key="1">
    <citation type="submission" date="2013-03" db="EMBL/GenBank/DDBJ databases">
        <title>The Genome Sequence of Exophiala aquamarina CBS 119918.</title>
        <authorList>
            <consortium name="The Broad Institute Genomics Platform"/>
            <person name="Cuomo C."/>
            <person name="de Hoog S."/>
            <person name="Gorbushina A."/>
            <person name="Walker B."/>
            <person name="Young S.K."/>
            <person name="Zeng Q."/>
            <person name="Gargeya S."/>
            <person name="Fitzgerald M."/>
            <person name="Haas B."/>
            <person name="Abouelleil A."/>
            <person name="Allen A.W."/>
            <person name="Alvarado L."/>
            <person name="Arachchi H.M."/>
            <person name="Berlin A.M."/>
            <person name="Chapman S.B."/>
            <person name="Gainer-Dewar J."/>
            <person name="Goldberg J."/>
            <person name="Griggs A."/>
            <person name="Gujja S."/>
            <person name="Hansen M."/>
            <person name="Howarth C."/>
            <person name="Imamovic A."/>
            <person name="Ireland A."/>
            <person name="Larimer J."/>
            <person name="McCowan C."/>
            <person name="Murphy C."/>
            <person name="Pearson M."/>
            <person name="Poon T.W."/>
            <person name="Priest M."/>
            <person name="Roberts A."/>
            <person name="Saif S."/>
            <person name="Shea T."/>
            <person name="Sisk P."/>
            <person name="Sykes S."/>
            <person name="Wortman J."/>
            <person name="Nusbaum C."/>
            <person name="Birren B."/>
        </authorList>
    </citation>
    <scope>NUCLEOTIDE SEQUENCE [LARGE SCALE GENOMIC DNA]</scope>
    <source>
        <strain evidence="3 4">CBS 119918</strain>
    </source>
</reference>